<evidence type="ECO:0000313" key="7">
    <source>
        <dbReference type="EMBL" id="KAK9814787.1"/>
    </source>
</evidence>
<comment type="function">
    <text evidence="6">Small GTPase required for proper nuclear import of RNA polymerase II and III (RNAPII and RNAPIII). May act at an RNAP assembly step prior to nuclear import.</text>
</comment>
<comment type="subunit">
    <text evidence="6">Binds to RNA polymerase II (RNAPII).</text>
</comment>
<comment type="caution">
    <text evidence="7">The sequence shown here is derived from an EMBL/GenBank/DDBJ whole genome shotgun (WGS) entry which is preliminary data.</text>
</comment>
<keyword evidence="3 6" id="KW-0547">Nucleotide-binding</keyword>
<accession>A0AAW1Q147</accession>
<dbReference type="CDD" id="cd17872">
    <property type="entry name" value="GPN3"/>
    <property type="match status" value="1"/>
</dbReference>
<dbReference type="PANTHER" id="PTHR21231">
    <property type="entry name" value="XPA-BINDING PROTEIN 1-RELATED"/>
    <property type="match status" value="1"/>
</dbReference>
<evidence type="ECO:0000256" key="1">
    <source>
        <dbReference type="ARBA" id="ARBA00005290"/>
    </source>
</evidence>
<evidence type="ECO:0000256" key="5">
    <source>
        <dbReference type="ARBA" id="ARBA00023134"/>
    </source>
</evidence>
<dbReference type="AlphaFoldDB" id="A0AAW1Q147"/>
<dbReference type="GO" id="GO:0005525">
    <property type="term" value="F:GTP binding"/>
    <property type="evidence" value="ECO:0007669"/>
    <property type="project" value="UniProtKB-KW"/>
</dbReference>
<keyword evidence="4 6" id="KW-0378">Hydrolase</keyword>
<dbReference type="PANTHER" id="PTHR21231:SF7">
    <property type="entry name" value="GPN-LOOP GTPASE 3"/>
    <property type="match status" value="1"/>
</dbReference>
<protein>
    <recommendedName>
        <fullName evidence="2 6">GPN-loop GTPase 3</fullName>
    </recommendedName>
</protein>
<dbReference type="InterPro" id="IPR030228">
    <property type="entry name" value="Gpn3"/>
</dbReference>
<keyword evidence="5 6" id="KW-0342">GTP-binding</keyword>
<evidence type="ECO:0000256" key="4">
    <source>
        <dbReference type="ARBA" id="ARBA00022801"/>
    </source>
</evidence>
<dbReference type="InterPro" id="IPR027417">
    <property type="entry name" value="P-loop_NTPase"/>
</dbReference>
<dbReference type="Pfam" id="PF03029">
    <property type="entry name" value="ATP_bind_1"/>
    <property type="match status" value="1"/>
</dbReference>
<dbReference type="FunFam" id="3.40.50.300:FF:000552">
    <property type="entry name" value="GPN-loop GTPase 3"/>
    <property type="match status" value="1"/>
</dbReference>
<dbReference type="Proteomes" id="UP001489004">
    <property type="component" value="Unassembled WGS sequence"/>
</dbReference>
<dbReference type="Gene3D" id="3.40.50.300">
    <property type="entry name" value="P-loop containing nucleotide triphosphate hydrolases"/>
    <property type="match status" value="1"/>
</dbReference>
<gene>
    <name evidence="7" type="ORF">WJX72_011474</name>
</gene>
<proteinExistence type="inferred from homology"/>
<evidence type="ECO:0000256" key="2">
    <source>
        <dbReference type="ARBA" id="ARBA00014587"/>
    </source>
</evidence>
<name>A0AAW1Q147_9CHLO</name>
<dbReference type="SUPFAM" id="SSF52540">
    <property type="entry name" value="P-loop containing nucleoside triphosphate hydrolases"/>
    <property type="match status" value="1"/>
</dbReference>
<dbReference type="InterPro" id="IPR004130">
    <property type="entry name" value="Gpn"/>
</dbReference>
<comment type="similarity">
    <text evidence="1 6">Belongs to the GPN-loop GTPase family.</text>
</comment>
<dbReference type="EMBL" id="JALJOR010000007">
    <property type="protein sequence ID" value="KAK9814787.1"/>
    <property type="molecule type" value="Genomic_DNA"/>
</dbReference>
<sequence length="267" mass="29955">MRFAQLVIGPAGSGKSTFCDQFRQHCEAIGRSVHIVNLDPAAEQFRYPVSIDVRDLITLDDVMEELKLGPNGGLLYCMEYLEENLDDWLGEELEGYGDDDYLLFDCPGQIELYSHVSVFRTFVEYMQRQGWNMCAVYCLDSQFVTEVPKFVAGALQALSAMVLLELPHVNVLTKVDLIRDKEYVNQFLMPDAKLLLDELGASTGPAFERLNRAVASLVDDYSMVSFMPLDIDDEDSIGDVVQQIDMALQYGEDIEVKTKDFGEGGGD</sequence>
<organism evidence="7 8">
    <name type="scientific">[Myrmecia] bisecta</name>
    <dbReference type="NCBI Taxonomy" id="41462"/>
    <lineage>
        <taxon>Eukaryota</taxon>
        <taxon>Viridiplantae</taxon>
        <taxon>Chlorophyta</taxon>
        <taxon>core chlorophytes</taxon>
        <taxon>Trebouxiophyceae</taxon>
        <taxon>Trebouxiales</taxon>
        <taxon>Trebouxiaceae</taxon>
        <taxon>Myrmecia</taxon>
    </lineage>
</organism>
<dbReference type="GO" id="GO:0003924">
    <property type="term" value="F:GTPase activity"/>
    <property type="evidence" value="ECO:0007669"/>
    <property type="project" value="TreeGrafter"/>
</dbReference>
<evidence type="ECO:0000256" key="6">
    <source>
        <dbReference type="RuleBase" id="RU365059"/>
    </source>
</evidence>
<reference evidence="7 8" key="1">
    <citation type="journal article" date="2024" name="Nat. Commun.">
        <title>Phylogenomics reveals the evolutionary origins of lichenization in chlorophyte algae.</title>
        <authorList>
            <person name="Puginier C."/>
            <person name="Libourel C."/>
            <person name="Otte J."/>
            <person name="Skaloud P."/>
            <person name="Haon M."/>
            <person name="Grisel S."/>
            <person name="Petersen M."/>
            <person name="Berrin J.G."/>
            <person name="Delaux P.M."/>
            <person name="Dal Grande F."/>
            <person name="Keller J."/>
        </authorList>
    </citation>
    <scope>NUCLEOTIDE SEQUENCE [LARGE SCALE GENOMIC DNA]</scope>
    <source>
        <strain evidence="7 8">SAG 2043</strain>
    </source>
</reference>
<evidence type="ECO:0000256" key="3">
    <source>
        <dbReference type="ARBA" id="ARBA00022741"/>
    </source>
</evidence>
<evidence type="ECO:0000313" key="8">
    <source>
        <dbReference type="Proteomes" id="UP001489004"/>
    </source>
</evidence>
<keyword evidence="8" id="KW-1185">Reference proteome</keyword>